<feature type="region of interest" description="Disordered" evidence="10">
    <location>
        <begin position="391"/>
        <end position="410"/>
    </location>
</feature>
<dbReference type="InterPro" id="IPR054765">
    <property type="entry name" value="SLBB_dom"/>
</dbReference>
<comment type="similarity">
    <text evidence="3">Belongs to the complex I 51 kDa subunit family.</text>
</comment>
<proteinExistence type="inferred from homology"/>
<dbReference type="PANTHER" id="PTHR11780:SF10">
    <property type="entry name" value="NADH DEHYDROGENASE [UBIQUINONE] FLAVOPROTEIN 1, MITOCHONDRIAL"/>
    <property type="match status" value="1"/>
</dbReference>
<comment type="caution">
    <text evidence="12">The sequence shown here is derived from an EMBL/GenBank/DDBJ whole genome shotgun (WGS) entry which is preliminary data.</text>
</comment>
<protein>
    <recommendedName>
        <fullName evidence="11">NADH-ubiquinone oxidoreductase 51kDa subunit iron-sulphur binding domain-containing protein</fullName>
    </recommendedName>
</protein>
<dbReference type="SUPFAM" id="SSF142019">
    <property type="entry name" value="Nqo1 FMN-binding domain-like"/>
    <property type="match status" value="1"/>
</dbReference>
<dbReference type="NCBIfam" id="NF010120">
    <property type="entry name" value="PRK13596.1"/>
    <property type="match status" value="1"/>
</dbReference>
<dbReference type="Gene3D" id="1.20.1440.230">
    <property type="entry name" value="NADH-ubiquinone oxidoreductase 51kDa subunit, iron-sulphur binding domain"/>
    <property type="match status" value="1"/>
</dbReference>
<dbReference type="GO" id="GO:0051539">
    <property type="term" value="F:4 iron, 4 sulfur cluster binding"/>
    <property type="evidence" value="ECO:0007669"/>
    <property type="project" value="UniProtKB-KW"/>
</dbReference>
<reference evidence="12 13" key="1">
    <citation type="submission" date="2021-07" db="EMBL/GenBank/DDBJ databases">
        <title>The Aristolochia fimbriata genome: insights into angiosperm evolution, floral development and chemical biosynthesis.</title>
        <authorList>
            <person name="Jiao Y."/>
        </authorList>
    </citation>
    <scope>NUCLEOTIDE SEQUENCE [LARGE SCALE GENOMIC DNA]</scope>
    <source>
        <strain evidence="12">IBCAS-2021</strain>
        <tissue evidence="12">Leaf</tissue>
    </source>
</reference>
<dbReference type="EMBL" id="JAINDJ010000004">
    <property type="protein sequence ID" value="KAG9451080.1"/>
    <property type="molecule type" value="Genomic_DNA"/>
</dbReference>
<dbReference type="FunFam" id="1.20.1440.230:FF:000001">
    <property type="entry name" value="Mitochondrial NADH dehydrogenase flavoprotein 1"/>
    <property type="match status" value="1"/>
</dbReference>
<dbReference type="GO" id="GO:0005739">
    <property type="term" value="C:mitochondrion"/>
    <property type="evidence" value="ECO:0007669"/>
    <property type="project" value="GOC"/>
</dbReference>
<name>A0AAV7EQG5_ARIFI</name>
<dbReference type="FunFam" id="3.10.20.600:FF:000001">
    <property type="entry name" value="NADH dehydrogenase [ubiquinone] flavoprotein 1, mitochondrial"/>
    <property type="match status" value="1"/>
</dbReference>
<dbReference type="Pfam" id="PF10589">
    <property type="entry name" value="NADH_4Fe-4S"/>
    <property type="match status" value="1"/>
</dbReference>
<dbReference type="PROSITE" id="PS00645">
    <property type="entry name" value="COMPLEX1_51K_2"/>
    <property type="match status" value="1"/>
</dbReference>
<dbReference type="InterPro" id="IPR033371">
    <property type="entry name" value="ARGLU1"/>
</dbReference>
<dbReference type="GO" id="GO:0010181">
    <property type="term" value="F:FMN binding"/>
    <property type="evidence" value="ECO:0007669"/>
    <property type="project" value="InterPro"/>
</dbReference>
<keyword evidence="6" id="KW-0288">FMN</keyword>
<dbReference type="PANTHER" id="PTHR11780">
    <property type="entry name" value="NADH-UBIQUINONE OXIDOREDUCTASE FLAVOPROTEIN 1 NDUFV1"/>
    <property type="match status" value="1"/>
</dbReference>
<keyword evidence="7" id="KW-0479">Metal-binding</keyword>
<dbReference type="Pfam" id="PF15346">
    <property type="entry name" value="ARGLU"/>
    <property type="match status" value="1"/>
</dbReference>
<dbReference type="InterPro" id="IPR037207">
    <property type="entry name" value="Nuop51_4Fe4S-bd_sf"/>
</dbReference>
<keyword evidence="8" id="KW-0408">Iron</keyword>
<keyword evidence="4" id="KW-0004">4Fe-4S</keyword>
<dbReference type="InterPro" id="IPR011538">
    <property type="entry name" value="Nuo51_FMN-bd"/>
</dbReference>
<evidence type="ECO:0000256" key="2">
    <source>
        <dbReference type="ARBA" id="ARBA00001966"/>
    </source>
</evidence>
<feature type="region of interest" description="Disordered" evidence="10">
    <location>
        <begin position="81"/>
        <end position="189"/>
    </location>
</feature>
<organism evidence="12 13">
    <name type="scientific">Aristolochia fimbriata</name>
    <name type="common">White veined hardy Dutchman's pipe vine</name>
    <dbReference type="NCBI Taxonomy" id="158543"/>
    <lineage>
        <taxon>Eukaryota</taxon>
        <taxon>Viridiplantae</taxon>
        <taxon>Streptophyta</taxon>
        <taxon>Embryophyta</taxon>
        <taxon>Tracheophyta</taxon>
        <taxon>Spermatophyta</taxon>
        <taxon>Magnoliopsida</taxon>
        <taxon>Magnoliidae</taxon>
        <taxon>Piperales</taxon>
        <taxon>Aristolochiaceae</taxon>
        <taxon>Aristolochia</taxon>
    </lineage>
</organism>
<evidence type="ECO:0000259" key="11">
    <source>
        <dbReference type="SMART" id="SM00928"/>
    </source>
</evidence>
<dbReference type="SUPFAM" id="SSF140490">
    <property type="entry name" value="Nqo1C-terminal domain-like"/>
    <property type="match status" value="1"/>
</dbReference>
<comment type="cofactor">
    <cofactor evidence="1">
        <name>FMN</name>
        <dbReference type="ChEBI" id="CHEBI:58210"/>
    </cofactor>
</comment>
<feature type="domain" description="NADH-ubiquinone oxidoreductase 51kDa subunit iron-sulphur binding" evidence="11">
    <location>
        <begin position="721"/>
        <end position="766"/>
    </location>
</feature>
<evidence type="ECO:0000256" key="8">
    <source>
        <dbReference type="ARBA" id="ARBA00023004"/>
    </source>
</evidence>
<feature type="region of interest" description="Disordered" evidence="10">
    <location>
        <begin position="278"/>
        <end position="304"/>
    </location>
</feature>
<evidence type="ECO:0000256" key="1">
    <source>
        <dbReference type="ARBA" id="ARBA00001917"/>
    </source>
</evidence>
<gene>
    <name evidence="12" type="ORF">H6P81_011045</name>
</gene>
<evidence type="ECO:0000256" key="4">
    <source>
        <dbReference type="ARBA" id="ARBA00022485"/>
    </source>
</evidence>
<sequence>MFLKVGPSYSAASPHLNPPGSLPPPSPSHLSVSFPSLSRRSHRKRRFARGNRFVRNGREVALSPIYHVNGRGIVLIEESVSRSPSYRRRHSPSPVSRRYSRRSRRDRSPYSYSHSRRKSRSISPRRRKSRSPTPRRRKSRSPSPKRHKRQKSRSITRSPIEKSRSPSLSLVERKNEAEKLRKEEEEKKRRQREAELKLLEEETARRVEEAIRKKVEESLNSEEVKLEIQRRIEEGRKKLLDDVAAQLEKEKEAALTEARQKEEQARKEREELDKMLEENRRRVEESQRREALEQQQKEEERYRELERLQRQKEEAMRRKKMEEEEERAKQMRLLGNLQPTGNLHNKRPHSTGKSELLVGSMKNLLNFSRTAAVCCRSHNVDPLCRSLSTQSTAVAGSPQSTPPPPPEKTHFGGLKDEDRIFTNLYGLHDPLLKGAMKRGDWYRTKDLVLKGSDWIVNEMKRSGLRGRGGAGFPSGLKWSFMPKVSDGRPSYLVVNADESEPGTCKDREIMRHDPHKLLEGCLIAGVGMRATAAYIYIRGEYNACGSGYDFDVHIHYGAGAYICGEETALLESLEGKQGKPRLKPPFPANAGLYGCPTTVTNVETVAVSPTILRRGPEWFASFGRKNNSGTKLFCVSGHVNKPCTVEEEMSIPLKELIERHCGGVRGGWDNLLAVIPGGSSVPLLPKHICDDVLMDYDALKAVQSGLGTAAVIVMDKSTDVVDAIARLSYFYKHESCGQCTPCREGTGWLWMIMERLKVGNAKLEEIDMLQEVTKQIEGHTICALGDAAAWPVQGLIRHFRPELERRIRERAERELLEAAASA</sequence>
<evidence type="ECO:0000313" key="12">
    <source>
        <dbReference type="EMBL" id="KAG9451080.1"/>
    </source>
</evidence>
<evidence type="ECO:0000256" key="10">
    <source>
        <dbReference type="SAM" id="MobiDB-lite"/>
    </source>
</evidence>
<dbReference type="InterPro" id="IPR001949">
    <property type="entry name" value="NADH-UbQ_OxRdtase_51kDa_CS"/>
</dbReference>
<dbReference type="InterPro" id="IPR019575">
    <property type="entry name" value="Nuop51_4Fe4S-bd"/>
</dbReference>
<evidence type="ECO:0000256" key="3">
    <source>
        <dbReference type="ARBA" id="ARBA00007523"/>
    </source>
</evidence>
<dbReference type="InterPro" id="IPR050837">
    <property type="entry name" value="ComplexI_51kDa_subunit"/>
</dbReference>
<dbReference type="AlphaFoldDB" id="A0AAV7EQG5"/>
<feature type="compositionally biased region" description="Pro residues" evidence="10">
    <location>
        <begin position="16"/>
        <end position="27"/>
    </location>
</feature>
<dbReference type="GO" id="GO:0046872">
    <property type="term" value="F:metal ion binding"/>
    <property type="evidence" value="ECO:0007669"/>
    <property type="project" value="UniProtKB-KW"/>
</dbReference>
<dbReference type="Gene3D" id="3.40.50.11540">
    <property type="entry name" value="NADH-ubiquinone oxidoreductase 51kDa subunit"/>
    <property type="match status" value="1"/>
</dbReference>
<feature type="region of interest" description="Disordered" evidence="10">
    <location>
        <begin position="1"/>
        <end position="43"/>
    </location>
</feature>
<dbReference type="GO" id="GO:0006120">
    <property type="term" value="P:mitochondrial electron transport, NADH to ubiquinone"/>
    <property type="evidence" value="ECO:0007669"/>
    <property type="project" value="TreeGrafter"/>
</dbReference>
<evidence type="ECO:0000256" key="7">
    <source>
        <dbReference type="ARBA" id="ARBA00022723"/>
    </source>
</evidence>
<dbReference type="SUPFAM" id="SSF142984">
    <property type="entry name" value="Nqo1 middle domain-like"/>
    <property type="match status" value="1"/>
</dbReference>
<evidence type="ECO:0000256" key="9">
    <source>
        <dbReference type="ARBA" id="ARBA00023014"/>
    </source>
</evidence>
<evidence type="ECO:0000256" key="5">
    <source>
        <dbReference type="ARBA" id="ARBA00022630"/>
    </source>
</evidence>
<dbReference type="InterPro" id="IPR037225">
    <property type="entry name" value="Nuo51_FMN-bd_sf"/>
</dbReference>
<feature type="compositionally biased region" description="Basic residues" evidence="10">
    <location>
        <begin position="114"/>
        <end position="154"/>
    </location>
</feature>
<dbReference type="Pfam" id="PF22461">
    <property type="entry name" value="SLBB_2"/>
    <property type="match status" value="1"/>
</dbReference>
<evidence type="ECO:0000313" key="13">
    <source>
        <dbReference type="Proteomes" id="UP000825729"/>
    </source>
</evidence>
<feature type="compositionally biased region" description="Basic and acidic residues" evidence="10">
    <location>
        <begin position="171"/>
        <end position="189"/>
    </location>
</feature>
<evidence type="ECO:0000256" key="6">
    <source>
        <dbReference type="ARBA" id="ARBA00022643"/>
    </source>
</evidence>
<dbReference type="PROSITE" id="PS00644">
    <property type="entry name" value="COMPLEX1_51K_1"/>
    <property type="match status" value="1"/>
</dbReference>
<keyword evidence="5" id="KW-0285">Flavoprotein</keyword>
<dbReference type="Gene3D" id="3.10.20.600">
    <property type="match status" value="1"/>
</dbReference>
<accession>A0AAV7EQG5</accession>
<keyword evidence="13" id="KW-1185">Reference proteome</keyword>
<dbReference type="Pfam" id="PF01512">
    <property type="entry name" value="Complex1_51K"/>
    <property type="match status" value="1"/>
</dbReference>
<feature type="region of interest" description="Disordered" evidence="10">
    <location>
        <begin position="254"/>
        <end position="273"/>
    </location>
</feature>
<feature type="compositionally biased region" description="Low complexity" evidence="10">
    <location>
        <begin position="28"/>
        <end position="38"/>
    </location>
</feature>
<comment type="cofactor">
    <cofactor evidence="2">
        <name>[4Fe-4S] cluster</name>
        <dbReference type="ChEBI" id="CHEBI:49883"/>
    </cofactor>
</comment>
<keyword evidence="9" id="KW-0411">Iron-sulfur</keyword>
<dbReference type="SMART" id="SM00928">
    <property type="entry name" value="NADH_4Fe-4S"/>
    <property type="match status" value="1"/>
</dbReference>
<dbReference type="GO" id="GO:0008137">
    <property type="term" value="F:NADH dehydrogenase (ubiquinone) activity"/>
    <property type="evidence" value="ECO:0007669"/>
    <property type="project" value="InterPro"/>
</dbReference>
<dbReference type="Proteomes" id="UP000825729">
    <property type="component" value="Unassembled WGS sequence"/>
</dbReference>